<evidence type="ECO:0000256" key="2">
    <source>
        <dbReference type="SAM" id="Phobius"/>
    </source>
</evidence>
<evidence type="ECO:0000313" key="4">
    <source>
        <dbReference type="Proteomes" id="UP000325577"/>
    </source>
</evidence>
<sequence>MLKVNPDNQGSNGPQETSDYMENNGIENQLEDCYWFGGLVQSHGGDYWFGLELVFFYFAFNILVTLIFTYLKIITKALGWAGRSQQSEPMGSGQSKQIRTCTICILQGFNSSWHKD</sequence>
<proteinExistence type="predicted"/>
<keyword evidence="2" id="KW-0812">Transmembrane</keyword>
<organism evidence="3 4">
    <name type="scientific">Nyssa sinensis</name>
    <dbReference type="NCBI Taxonomy" id="561372"/>
    <lineage>
        <taxon>Eukaryota</taxon>
        <taxon>Viridiplantae</taxon>
        <taxon>Streptophyta</taxon>
        <taxon>Embryophyta</taxon>
        <taxon>Tracheophyta</taxon>
        <taxon>Spermatophyta</taxon>
        <taxon>Magnoliopsida</taxon>
        <taxon>eudicotyledons</taxon>
        <taxon>Gunneridae</taxon>
        <taxon>Pentapetalae</taxon>
        <taxon>asterids</taxon>
        <taxon>Cornales</taxon>
        <taxon>Nyssaceae</taxon>
        <taxon>Nyssa</taxon>
    </lineage>
</organism>
<feature type="region of interest" description="Disordered" evidence="1">
    <location>
        <begin position="1"/>
        <end position="22"/>
    </location>
</feature>
<accession>A0A5J5BSC6</accession>
<name>A0A5J5BSC6_9ASTE</name>
<keyword evidence="2" id="KW-1133">Transmembrane helix</keyword>
<protein>
    <submittedName>
        <fullName evidence="3">Uncharacterized protein</fullName>
    </submittedName>
</protein>
<dbReference type="Proteomes" id="UP000325577">
    <property type="component" value="Linkage Group LG11"/>
</dbReference>
<keyword evidence="4" id="KW-1185">Reference proteome</keyword>
<dbReference type="EMBL" id="CM018034">
    <property type="protein sequence ID" value="KAA8544101.1"/>
    <property type="molecule type" value="Genomic_DNA"/>
</dbReference>
<gene>
    <name evidence="3" type="ORF">F0562_022113</name>
</gene>
<keyword evidence="2" id="KW-0472">Membrane</keyword>
<evidence type="ECO:0000313" key="3">
    <source>
        <dbReference type="EMBL" id="KAA8544101.1"/>
    </source>
</evidence>
<feature type="transmembrane region" description="Helical" evidence="2">
    <location>
        <begin position="47"/>
        <end position="71"/>
    </location>
</feature>
<reference evidence="3 4" key="1">
    <citation type="submission" date="2019-09" db="EMBL/GenBank/DDBJ databases">
        <title>A chromosome-level genome assembly of the Chinese tupelo Nyssa sinensis.</title>
        <authorList>
            <person name="Yang X."/>
            <person name="Kang M."/>
            <person name="Yang Y."/>
            <person name="Xiong H."/>
            <person name="Wang M."/>
            <person name="Zhang Z."/>
            <person name="Wang Z."/>
            <person name="Wu H."/>
            <person name="Ma T."/>
            <person name="Liu J."/>
            <person name="Xi Z."/>
        </authorList>
    </citation>
    <scope>NUCLEOTIDE SEQUENCE [LARGE SCALE GENOMIC DNA]</scope>
    <source>
        <strain evidence="3">J267</strain>
        <tissue evidence="3">Leaf</tissue>
    </source>
</reference>
<dbReference type="AlphaFoldDB" id="A0A5J5BSC6"/>
<evidence type="ECO:0000256" key="1">
    <source>
        <dbReference type="SAM" id="MobiDB-lite"/>
    </source>
</evidence>